<accession>A0A2S7IWG5</accession>
<proteinExistence type="predicted"/>
<dbReference type="SUPFAM" id="SSF48498">
    <property type="entry name" value="Tetracyclin repressor-like, C-terminal domain"/>
    <property type="match status" value="1"/>
</dbReference>
<dbReference type="GO" id="GO:0000976">
    <property type="term" value="F:transcription cis-regulatory region binding"/>
    <property type="evidence" value="ECO:0007669"/>
    <property type="project" value="TreeGrafter"/>
</dbReference>
<keyword evidence="1" id="KW-0805">Transcription regulation</keyword>
<feature type="domain" description="HTH tetR-type" evidence="5">
    <location>
        <begin position="7"/>
        <end position="66"/>
    </location>
</feature>
<dbReference type="InterPro" id="IPR036271">
    <property type="entry name" value="Tet_transcr_reg_TetR-rel_C_sf"/>
</dbReference>
<dbReference type="Proteomes" id="UP000238493">
    <property type="component" value="Unassembled WGS sequence"/>
</dbReference>
<name>A0A2S7IWG5_9HYPH</name>
<organism evidence="6 7">
    <name type="scientific">Brucella oryzae</name>
    <dbReference type="NCBI Taxonomy" id="335286"/>
    <lineage>
        <taxon>Bacteria</taxon>
        <taxon>Pseudomonadati</taxon>
        <taxon>Pseudomonadota</taxon>
        <taxon>Alphaproteobacteria</taxon>
        <taxon>Hyphomicrobiales</taxon>
        <taxon>Brucellaceae</taxon>
        <taxon>Brucella/Ochrobactrum group</taxon>
        <taxon>Brucella</taxon>
    </lineage>
</organism>
<dbReference type="PRINTS" id="PR00455">
    <property type="entry name" value="HTHTETR"/>
</dbReference>
<comment type="caution">
    <text evidence="6">The sequence shown here is derived from an EMBL/GenBank/DDBJ whole genome shotgun (WGS) entry which is preliminary data.</text>
</comment>
<evidence type="ECO:0000256" key="1">
    <source>
        <dbReference type="ARBA" id="ARBA00023015"/>
    </source>
</evidence>
<evidence type="ECO:0000259" key="5">
    <source>
        <dbReference type="PROSITE" id="PS50977"/>
    </source>
</evidence>
<sequence>MNARKGDRTRQQLIEAAAVEIAAHGRKAKMVDVAARLGLTQPAVYRHFKSRDEVHHAVVADFRENLRELVKNSLIPPSVRADDLKSLTTIAVTSLLTFLQGNRDAMTVAMLHEPEGEETRQELISMIAVNIKTEVEAGHFRQDISAEFFATCLVGIVVQFVRHPIPTSDIQSNAELIASVLFQGMQNDTKSFRNGN</sequence>
<dbReference type="PANTHER" id="PTHR30055">
    <property type="entry name" value="HTH-TYPE TRANSCRIPTIONAL REGULATOR RUTR"/>
    <property type="match status" value="1"/>
</dbReference>
<dbReference type="InterPro" id="IPR001647">
    <property type="entry name" value="HTH_TetR"/>
</dbReference>
<evidence type="ECO:0000313" key="6">
    <source>
        <dbReference type="EMBL" id="PQA72298.1"/>
    </source>
</evidence>
<dbReference type="PROSITE" id="PS50977">
    <property type="entry name" value="HTH_TETR_2"/>
    <property type="match status" value="1"/>
</dbReference>
<dbReference type="SUPFAM" id="SSF46689">
    <property type="entry name" value="Homeodomain-like"/>
    <property type="match status" value="1"/>
</dbReference>
<evidence type="ECO:0000256" key="3">
    <source>
        <dbReference type="ARBA" id="ARBA00023163"/>
    </source>
</evidence>
<keyword evidence="2 4" id="KW-0238">DNA-binding</keyword>
<evidence type="ECO:0000313" key="7">
    <source>
        <dbReference type="Proteomes" id="UP000238493"/>
    </source>
</evidence>
<keyword evidence="3" id="KW-0804">Transcription</keyword>
<dbReference type="PANTHER" id="PTHR30055:SF234">
    <property type="entry name" value="HTH-TYPE TRANSCRIPTIONAL REGULATOR BETI"/>
    <property type="match status" value="1"/>
</dbReference>
<evidence type="ECO:0000256" key="4">
    <source>
        <dbReference type="PROSITE-ProRule" id="PRU00335"/>
    </source>
</evidence>
<dbReference type="OrthoDB" id="7056813at2"/>
<dbReference type="EMBL" id="PTRC01000032">
    <property type="protein sequence ID" value="PQA72298.1"/>
    <property type="molecule type" value="Genomic_DNA"/>
</dbReference>
<dbReference type="RefSeq" id="WP_104756885.1">
    <property type="nucleotide sequence ID" value="NZ_JBHEEO010000038.1"/>
</dbReference>
<keyword evidence="7" id="KW-1185">Reference proteome</keyword>
<dbReference type="InterPro" id="IPR009057">
    <property type="entry name" value="Homeodomain-like_sf"/>
</dbReference>
<reference evidence="6 7" key="1">
    <citation type="submission" date="2018-02" db="EMBL/GenBank/DDBJ databases">
        <title>Draft genome sequence of Ochrobactrum oryzae found in Brazil.</title>
        <authorList>
            <person name="Cerdeira L."/>
            <person name="Andrade F."/>
            <person name="Zacariotto T."/>
            <person name="Barbosa B."/>
            <person name="Santos S."/>
            <person name="Cassetari V."/>
            <person name="Lincopan N."/>
        </authorList>
    </citation>
    <scope>NUCLEOTIDE SEQUENCE [LARGE SCALE GENOMIC DNA]</scope>
    <source>
        <strain evidence="6 7">OA447</strain>
    </source>
</reference>
<dbReference type="AlphaFoldDB" id="A0A2S7IWG5"/>
<dbReference type="GO" id="GO:0003700">
    <property type="term" value="F:DNA-binding transcription factor activity"/>
    <property type="evidence" value="ECO:0007669"/>
    <property type="project" value="TreeGrafter"/>
</dbReference>
<protein>
    <submittedName>
        <fullName evidence="6">TetR/AcrR family transcriptional regulator</fullName>
    </submittedName>
</protein>
<feature type="DNA-binding region" description="H-T-H motif" evidence="4">
    <location>
        <begin position="29"/>
        <end position="48"/>
    </location>
</feature>
<dbReference type="InterPro" id="IPR050109">
    <property type="entry name" value="HTH-type_TetR-like_transc_reg"/>
</dbReference>
<evidence type="ECO:0000256" key="2">
    <source>
        <dbReference type="ARBA" id="ARBA00023125"/>
    </source>
</evidence>
<dbReference type="Gene3D" id="1.10.357.10">
    <property type="entry name" value="Tetracycline Repressor, domain 2"/>
    <property type="match status" value="1"/>
</dbReference>
<dbReference type="Pfam" id="PF00440">
    <property type="entry name" value="TetR_N"/>
    <property type="match status" value="1"/>
</dbReference>
<gene>
    <name evidence="6" type="ORF">C3731_17400</name>
</gene>